<protein>
    <recommendedName>
        <fullName evidence="1">Elicitin</fullName>
    </recommendedName>
</protein>
<gene>
    <name evidence="2" type="ORF">JG688_00001618</name>
</gene>
<dbReference type="GO" id="GO:0005576">
    <property type="term" value="C:extracellular region"/>
    <property type="evidence" value="ECO:0007669"/>
    <property type="project" value="UniProtKB-SubCell"/>
</dbReference>
<name>A0A8J5J3Z2_9STRA</name>
<dbReference type="Proteomes" id="UP000709295">
    <property type="component" value="Unassembled WGS sequence"/>
</dbReference>
<evidence type="ECO:0000313" key="2">
    <source>
        <dbReference type="EMBL" id="KAG6976212.1"/>
    </source>
</evidence>
<keyword evidence="1" id="KW-0928">Hypersensitive response elicitation</keyword>
<dbReference type="Pfam" id="PF00964">
    <property type="entry name" value="Elicitin"/>
    <property type="match status" value="1"/>
</dbReference>
<comment type="function">
    <text evidence="1">Induces local and distal defense responses (incompatible hypersensitive reaction) in plants from the solanaceae and cruciferae families. Elicits leaf necrosis and causes the accumulation of pathogenesis-related proteins. Might interact with the lipidic molecules of the plasma membrane.</text>
</comment>
<dbReference type="GO" id="GO:0052040">
    <property type="term" value="P:symbiont-mediated perturbation of host programmed cell death"/>
    <property type="evidence" value="ECO:0007669"/>
    <property type="project" value="UniProtKB-UniRule"/>
</dbReference>
<dbReference type="EMBL" id="JAENGY010000038">
    <property type="protein sequence ID" value="KAG6976212.1"/>
    <property type="molecule type" value="Genomic_DNA"/>
</dbReference>
<evidence type="ECO:0000256" key="1">
    <source>
        <dbReference type="RuleBase" id="RU368111"/>
    </source>
</evidence>
<dbReference type="SMART" id="SM01187">
    <property type="entry name" value="Elicitin"/>
    <property type="match status" value="1"/>
</dbReference>
<reference evidence="2" key="1">
    <citation type="submission" date="2021-01" db="EMBL/GenBank/DDBJ databases">
        <title>Phytophthora aleatoria, a newly-described species from Pinus radiata is distinct from Phytophthora cactorum isolates based on comparative genomics.</title>
        <authorList>
            <person name="Mcdougal R."/>
            <person name="Panda P."/>
            <person name="Williams N."/>
            <person name="Studholme D.J."/>
        </authorList>
    </citation>
    <scope>NUCLEOTIDE SEQUENCE</scope>
    <source>
        <strain evidence="2">NZFS 4037</strain>
    </source>
</reference>
<sequence length="151" mass="16388">LRFRGLNHEFIIQSSTKLQHQFPQFPPLFHPHETFTFAAAAVACLATQSFAYDETTACPISETVKLLNLASDPYLSSCQTASGYTFVPPSAYPTDIQVLLMCLTSDCYSLIGDLLALEPSDCVINFGSVSINVLQLAESFQPNCTALGLSA</sequence>
<dbReference type="InterPro" id="IPR002200">
    <property type="entry name" value="Elicitin"/>
</dbReference>
<keyword evidence="1" id="KW-0964">Secreted</keyword>
<evidence type="ECO:0000313" key="3">
    <source>
        <dbReference type="Proteomes" id="UP000709295"/>
    </source>
</evidence>
<organism evidence="2 3">
    <name type="scientific">Phytophthora aleatoria</name>
    <dbReference type="NCBI Taxonomy" id="2496075"/>
    <lineage>
        <taxon>Eukaryota</taxon>
        <taxon>Sar</taxon>
        <taxon>Stramenopiles</taxon>
        <taxon>Oomycota</taxon>
        <taxon>Peronosporomycetes</taxon>
        <taxon>Peronosporales</taxon>
        <taxon>Peronosporaceae</taxon>
        <taxon>Phytophthora</taxon>
    </lineage>
</organism>
<proteinExistence type="inferred from homology"/>
<feature type="non-terminal residue" evidence="2">
    <location>
        <position position="1"/>
    </location>
</feature>
<accession>A0A8J5J3Z2</accession>
<comment type="caution">
    <text evidence="2">The sequence shown here is derived from an EMBL/GenBank/DDBJ whole genome shotgun (WGS) entry which is preliminary data.</text>
</comment>
<keyword evidence="1" id="KW-1015">Disulfide bond</keyword>
<keyword evidence="3" id="KW-1185">Reference proteome</keyword>
<comment type="similarity">
    <text evidence="1">Belongs to the elicitin family.</text>
</comment>
<comment type="subcellular location">
    <subcellularLocation>
        <location evidence="1">Secreted</location>
    </subcellularLocation>
</comment>
<dbReference type="AlphaFoldDB" id="A0A8J5J3Z2"/>